<evidence type="ECO:0000313" key="9">
    <source>
        <dbReference type="EMBL" id="WZN39846.1"/>
    </source>
</evidence>
<keyword evidence="7" id="KW-0448">Lipopolysaccharide biosynthesis</keyword>
<comment type="function">
    <text evidence="7">Involved in lipopolysaccharide (LPS) biosynthesis. Catalyzes the transfer of 3-deoxy-D-manno-octulosonate (Kdo) residue(s) from CMP-Kdo to lipid IV(A), the tetraacyldisaccharide-1,4'-bisphosphate precursor of lipid A.</text>
</comment>
<comment type="similarity">
    <text evidence="7">Belongs to the glycosyltransferase group 1 family.</text>
</comment>
<dbReference type="Gene3D" id="3.40.50.11720">
    <property type="entry name" value="3-Deoxy-D-manno-octulosonic-acid transferase, N-terminal domain"/>
    <property type="match status" value="1"/>
</dbReference>
<organism evidence="9 10">
    <name type="scientific">Chitinophaga pollutisoli</name>
    <dbReference type="NCBI Taxonomy" id="3133966"/>
    <lineage>
        <taxon>Bacteria</taxon>
        <taxon>Pseudomonadati</taxon>
        <taxon>Bacteroidota</taxon>
        <taxon>Chitinophagia</taxon>
        <taxon>Chitinophagales</taxon>
        <taxon>Chitinophagaceae</taxon>
        <taxon>Chitinophaga</taxon>
    </lineage>
</organism>
<proteinExistence type="inferred from homology"/>
<evidence type="ECO:0000256" key="4">
    <source>
        <dbReference type="ARBA" id="ARBA00022679"/>
    </source>
</evidence>
<evidence type="ECO:0000313" key="10">
    <source>
        <dbReference type="Proteomes" id="UP001485459"/>
    </source>
</evidence>
<evidence type="ECO:0000256" key="6">
    <source>
        <dbReference type="ARBA" id="ARBA00049183"/>
    </source>
</evidence>
<keyword evidence="10" id="KW-1185">Reference proteome</keyword>
<comment type="catalytic activity">
    <reaction evidence="6 7">
        <text>lipid IVA (E. coli) + CMP-3-deoxy-beta-D-manno-octulosonate = alpha-Kdo-(2-&gt;6)-lipid IVA (E. coli) + CMP + H(+)</text>
        <dbReference type="Rhea" id="RHEA:28066"/>
        <dbReference type="ChEBI" id="CHEBI:15378"/>
        <dbReference type="ChEBI" id="CHEBI:58603"/>
        <dbReference type="ChEBI" id="CHEBI:60364"/>
        <dbReference type="ChEBI" id="CHEBI:60377"/>
        <dbReference type="ChEBI" id="CHEBI:85987"/>
        <dbReference type="EC" id="2.4.99.12"/>
    </reaction>
</comment>
<keyword evidence="7" id="KW-1003">Cell membrane</keyword>
<evidence type="ECO:0000256" key="5">
    <source>
        <dbReference type="ARBA" id="ARBA00031445"/>
    </source>
</evidence>
<keyword evidence="4 7" id="KW-0808">Transferase</keyword>
<gene>
    <name evidence="9" type="ORF">WJU16_17855</name>
</gene>
<dbReference type="InterPro" id="IPR038107">
    <property type="entry name" value="Glycos_transf_N_sf"/>
</dbReference>
<evidence type="ECO:0000256" key="3">
    <source>
        <dbReference type="ARBA" id="ARBA00019077"/>
    </source>
</evidence>
<dbReference type="PANTHER" id="PTHR42755:SF1">
    <property type="entry name" value="3-DEOXY-D-MANNO-OCTULOSONIC ACID TRANSFERASE, MITOCHONDRIAL-RELATED"/>
    <property type="match status" value="1"/>
</dbReference>
<keyword evidence="7" id="KW-0472">Membrane</keyword>
<dbReference type="InterPro" id="IPR039901">
    <property type="entry name" value="Kdotransferase"/>
</dbReference>
<accession>A0ABZ2YJG5</accession>
<evidence type="ECO:0000256" key="2">
    <source>
        <dbReference type="ARBA" id="ARBA00012621"/>
    </source>
</evidence>
<reference evidence="10" key="1">
    <citation type="submission" date="2024-03" db="EMBL/GenBank/DDBJ databases">
        <title>Chitinophaga horti sp. nov., isolated from garden soil.</title>
        <authorList>
            <person name="Lee D.S."/>
            <person name="Han D.M."/>
            <person name="Baek J.H."/>
            <person name="Choi D.G."/>
            <person name="Jeon J.H."/>
            <person name="Jeon C.O."/>
        </authorList>
    </citation>
    <scope>NUCLEOTIDE SEQUENCE [LARGE SCALE GENOMIC DNA]</scope>
    <source>
        <strain evidence="10">GPA1</strain>
    </source>
</reference>
<dbReference type="Gene3D" id="3.40.50.2000">
    <property type="entry name" value="Glycogen Phosphorylase B"/>
    <property type="match status" value="1"/>
</dbReference>
<dbReference type="EMBL" id="CP149822">
    <property type="protein sequence ID" value="WZN39846.1"/>
    <property type="molecule type" value="Genomic_DNA"/>
</dbReference>
<name>A0ABZ2YJG5_9BACT</name>
<evidence type="ECO:0000256" key="7">
    <source>
        <dbReference type="RuleBase" id="RU365103"/>
    </source>
</evidence>
<dbReference type="RefSeq" id="WP_341834813.1">
    <property type="nucleotide sequence ID" value="NZ_CP149822.1"/>
</dbReference>
<dbReference type="EC" id="2.4.99.12" evidence="2 7"/>
<dbReference type="Pfam" id="PF04413">
    <property type="entry name" value="Glycos_transf_N"/>
    <property type="match status" value="1"/>
</dbReference>
<dbReference type="InterPro" id="IPR007507">
    <property type="entry name" value="Glycos_transf_N"/>
</dbReference>
<feature type="domain" description="3-deoxy-D-manno-octulosonic-acid transferase N-terminal" evidence="8">
    <location>
        <begin position="49"/>
        <end position="212"/>
    </location>
</feature>
<comment type="subcellular location">
    <subcellularLocation>
        <location evidence="7">Cell membrane</location>
    </subcellularLocation>
</comment>
<evidence type="ECO:0000256" key="1">
    <source>
        <dbReference type="ARBA" id="ARBA00004713"/>
    </source>
</evidence>
<protein>
    <recommendedName>
        <fullName evidence="3 7">3-deoxy-D-manno-octulosonic acid transferase</fullName>
        <shortName evidence="7">Kdo transferase</shortName>
        <ecNumber evidence="2 7">2.4.99.12</ecNumber>
    </recommendedName>
    <alternativeName>
        <fullName evidence="5 7">Lipid IV(A) 3-deoxy-D-manno-octulosonic acid transferase</fullName>
    </alternativeName>
</protein>
<dbReference type="Proteomes" id="UP001485459">
    <property type="component" value="Chromosome"/>
</dbReference>
<evidence type="ECO:0000259" key="8">
    <source>
        <dbReference type="Pfam" id="PF04413"/>
    </source>
</evidence>
<comment type="pathway">
    <text evidence="1 7">Bacterial outer membrane biogenesis; LPS core biosynthesis.</text>
</comment>
<sequence>MGVSIFLYNMGIRLFRAGVGLAARSGKVKAKAWIEGRERLWPELEAAVAERKPAIWVHAASLGEFEQGRPVLESLRARYPSHRIVLTFFSPSGYEVRKNWPGADVICYLPLDTPENAARFLDLVRPQLAIFIKYEFWYHFLAGLYARKVPVLLISGIFRHKQLFFRPWGGVPMFKDLLRKMDHLFVQNETSITLLHNIGIKAVTLAGDTRFDRVWALRQQPVALPAIESALRLEKVLVAGSTWEADEALLAEWWYGGGKEGRQLVLAPHEIDAAHLENIQALFPDAVRFSRLNGRQPDVLVIDNVGMLSALYRYSRVAYVGGGFGKAGIHNLLEPATYGRPVIIGPVYQQFFEAEMLVHLRGAIVIQNAKELARAIEALNDPFYYGQTSEIAARFVEDHKGATEKIMGYIQEKRFLTSE</sequence>
<dbReference type="PANTHER" id="PTHR42755">
    <property type="entry name" value="3-DEOXY-MANNO-OCTULOSONATE CYTIDYLYLTRANSFERASE"/>
    <property type="match status" value="1"/>
</dbReference>